<dbReference type="SMART" id="SM00633">
    <property type="entry name" value="Glyco_10"/>
    <property type="match status" value="1"/>
</dbReference>
<organism evidence="5 6">
    <name type="scientific">Pseudobythopirellula maris</name>
    <dbReference type="NCBI Taxonomy" id="2527991"/>
    <lineage>
        <taxon>Bacteria</taxon>
        <taxon>Pseudomonadati</taxon>
        <taxon>Planctomycetota</taxon>
        <taxon>Planctomycetia</taxon>
        <taxon>Pirellulales</taxon>
        <taxon>Lacipirellulaceae</taxon>
        <taxon>Pseudobythopirellula</taxon>
    </lineage>
</organism>
<evidence type="ECO:0000256" key="3">
    <source>
        <dbReference type="ARBA" id="ARBA00023326"/>
    </source>
</evidence>
<dbReference type="OrthoDB" id="9809277at2"/>
<dbReference type="InterPro" id="IPR018247">
    <property type="entry name" value="EF_Hand_1_Ca_BS"/>
</dbReference>
<dbReference type="PROSITE" id="PS00018">
    <property type="entry name" value="EF_HAND_1"/>
    <property type="match status" value="2"/>
</dbReference>
<sequence>MRSWTMRLGLAAVLLGGAISQTHGQTLDGDELAHRSGGYDAGAVRWTLDKNGYVGTYFTLDEAGPVTIKVDALGTTNDATLPMMGIAVADQLATFEVGTSLAEYGQSYELPAGTYFVRTELSNHSGPGSRTLSVDGLTIEGASSISNTSNRTVNEANALAMADSYIENFRQGSATAALPGAAPGSNVTVRMRRNEFNFGTYVTGFSADPWVGDLSPGETATDRARYQEFVPQYFNMLVPSNMGKWQPTENSEGSPQMGNVDAILDFAADHNMAFRQHNLAWGHQQPWWVNNLIDDALAGDPQAKADLRQAVIDRIAYYVGDGDNDQHDGDRARQYEELDVINELLREKTYYDIFGDQGVAEIYKLTKDAVDAAGADTLLMTNEYNLFNFAGNPLTGGSDHYANWYREHIETLNNQGFGQVVTGVGIQAQTNPAPDGSPTSGQNHNPSRMNQVLQNMSILGMPITLTEFSVPSEAFGVETTPERAAEVYTETLRMMFGTAQARSMLIWEEWPPNSTNQTTIVDENWDLTVVGEAFVALMEQWTTDEQLLTVGPDGMIEIAGFYGEYEVVIDGETFVIDHLKGVETHSLVTADFLPGDFNTDGVVDAADFTVWRDSLGQTGLIAYSGADSNGDGEVTLADYDYWVSNFGMSLSTPQTSAPEPGSVVLFAWSLFISAPRGQRRKWRPACVSARL</sequence>
<dbReference type="GO" id="GO:0045493">
    <property type="term" value="P:xylan catabolic process"/>
    <property type="evidence" value="ECO:0007669"/>
    <property type="project" value="UniProtKB-KW"/>
</dbReference>
<keyword evidence="3" id="KW-0624">Polysaccharide degradation</keyword>
<gene>
    <name evidence="5" type="primary">xynA</name>
    <name evidence="5" type="ORF">Mal64_05850</name>
</gene>
<name>A0A5C5ZTN2_9BACT</name>
<protein>
    <submittedName>
        <fullName evidence="5">Endo-1,4-beta-xylanase A</fullName>
        <ecNumber evidence="5">3.2.1.8</ecNumber>
    </submittedName>
</protein>
<dbReference type="EMBL" id="SJPQ01000001">
    <property type="protein sequence ID" value="TWT90201.1"/>
    <property type="molecule type" value="Genomic_DNA"/>
</dbReference>
<evidence type="ECO:0000313" key="5">
    <source>
        <dbReference type="EMBL" id="TWT90201.1"/>
    </source>
</evidence>
<keyword evidence="5" id="KW-0858">Xylan degradation</keyword>
<dbReference type="InterPro" id="IPR044846">
    <property type="entry name" value="GH10"/>
</dbReference>
<dbReference type="PROSITE" id="PS51760">
    <property type="entry name" value="GH10_2"/>
    <property type="match status" value="1"/>
</dbReference>
<dbReference type="EC" id="3.2.1.8" evidence="5"/>
<comment type="caution">
    <text evidence="5">The sequence shown here is derived from an EMBL/GenBank/DDBJ whole genome shotgun (WGS) entry which is preliminary data.</text>
</comment>
<proteinExistence type="predicted"/>
<dbReference type="SUPFAM" id="SSF63446">
    <property type="entry name" value="Type I dockerin domain"/>
    <property type="match status" value="1"/>
</dbReference>
<dbReference type="PANTHER" id="PTHR31490">
    <property type="entry name" value="GLYCOSYL HYDROLASE"/>
    <property type="match status" value="1"/>
</dbReference>
<keyword evidence="1 5" id="KW-0378">Hydrolase</keyword>
<reference evidence="5 6" key="1">
    <citation type="submission" date="2019-02" db="EMBL/GenBank/DDBJ databases">
        <title>Deep-cultivation of Planctomycetes and their phenomic and genomic characterization uncovers novel biology.</title>
        <authorList>
            <person name="Wiegand S."/>
            <person name="Jogler M."/>
            <person name="Boedeker C."/>
            <person name="Pinto D."/>
            <person name="Vollmers J."/>
            <person name="Rivas-Marin E."/>
            <person name="Kohn T."/>
            <person name="Peeters S.H."/>
            <person name="Heuer A."/>
            <person name="Rast P."/>
            <person name="Oberbeckmann S."/>
            <person name="Bunk B."/>
            <person name="Jeske O."/>
            <person name="Meyerdierks A."/>
            <person name="Storesund J.E."/>
            <person name="Kallscheuer N."/>
            <person name="Luecker S."/>
            <person name="Lage O.M."/>
            <person name="Pohl T."/>
            <person name="Merkel B.J."/>
            <person name="Hornburger P."/>
            <person name="Mueller R.-W."/>
            <person name="Bruemmer F."/>
            <person name="Labrenz M."/>
            <person name="Spormann A.M."/>
            <person name="Op Den Camp H."/>
            <person name="Overmann J."/>
            <person name="Amann R."/>
            <person name="Jetten M.S.M."/>
            <person name="Mascher T."/>
            <person name="Medema M.H."/>
            <person name="Devos D.P."/>
            <person name="Kaster A.-K."/>
            <person name="Ovreas L."/>
            <person name="Rohde M."/>
            <person name="Galperin M.Y."/>
            <person name="Jogler C."/>
        </authorList>
    </citation>
    <scope>NUCLEOTIDE SEQUENCE [LARGE SCALE GENOMIC DNA]</scope>
    <source>
        <strain evidence="5 6">Mal64</strain>
    </source>
</reference>
<keyword evidence="2" id="KW-0119">Carbohydrate metabolism</keyword>
<dbReference type="Pfam" id="PF00404">
    <property type="entry name" value="Dockerin_1"/>
    <property type="match status" value="1"/>
</dbReference>
<dbReference type="PANTHER" id="PTHR31490:SF1">
    <property type="entry name" value="ENDO-1,4-BETA-XYLANASE 1"/>
    <property type="match status" value="1"/>
</dbReference>
<dbReference type="Gene3D" id="3.20.20.80">
    <property type="entry name" value="Glycosidases"/>
    <property type="match status" value="1"/>
</dbReference>
<keyword evidence="5" id="KW-0326">Glycosidase</keyword>
<dbReference type="Proteomes" id="UP000315440">
    <property type="component" value="Unassembled WGS sequence"/>
</dbReference>
<evidence type="ECO:0000256" key="2">
    <source>
        <dbReference type="ARBA" id="ARBA00023277"/>
    </source>
</evidence>
<evidence type="ECO:0000259" key="4">
    <source>
        <dbReference type="PROSITE" id="PS51760"/>
    </source>
</evidence>
<dbReference type="InterPro" id="IPR017853">
    <property type="entry name" value="GH"/>
</dbReference>
<evidence type="ECO:0000313" key="6">
    <source>
        <dbReference type="Proteomes" id="UP000315440"/>
    </source>
</evidence>
<dbReference type="InterPro" id="IPR036439">
    <property type="entry name" value="Dockerin_dom_sf"/>
</dbReference>
<dbReference type="Gene3D" id="1.10.1330.10">
    <property type="entry name" value="Dockerin domain"/>
    <property type="match status" value="1"/>
</dbReference>
<feature type="domain" description="GH10" evidence="4">
    <location>
        <begin position="220"/>
        <end position="540"/>
    </location>
</feature>
<accession>A0A5C5ZTN2</accession>
<dbReference type="GO" id="GO:0031176">
    <property type="term" value="F:endo-1,4-beta-xylanase activity"/>
    <property type="evidence" value="ECO:0007669"/>
    <property type="project" value="UniProtKB-EC"/>
</dbReference>
<dbReference type="RefSeq" id="WP_146396786.1">
    <property type="nucleotide sequence ID" value="NZ_SJPQ01000001.1"/>
</dbReference>
<dbReference type="Pfam" id="PF00331">
    <property type="entry name" value="Glyco_hydro_10"/>
    <property type="match status" value="1"/>
</dbReference>
<dbReference type="SUPFAM" id="SSF51445">
    <property type="entry name" value="(Trans)glycosidases"/>
    <property type="match status" value="1"/>
</dbReference>
<keyword evidence="6" id="KW-1185">Reference proteome</keyword>
<dbReference type="AlphaFoldDB" id="A0A5C5ZTN2"/>
<dbReference type="InterPro" id="IPR001000">
    <property type="entry name" value="GH10_dom"/>
</dbReference>
<dbReference type="InterPro" id="IPR002105">
    <property type="entry name" value="Dockerin_1_rpt"/>
</dbReference>
<evidence type="ECO:0000256" key="1">
    <source>
        <dbReference type="ARBA" id="ARBA00022801"/>
    </source>
</evidence>